<evidence type="ECO:0000313" key="1">
    <source>
        <dbReference type="EMBL" id="KAI8530948.1"/>
    </source>
</evidence>
<name>A0ACC0LRZ7_RHOML</name>
<keyword evidence="2" id="KW-1185">Reference proteome</keyword>
<dbReference type="EMBL" id="CM046398">
    <property type="protein sequence ID" value="KAI8530948.1"/>
    <property type="molecule type" value="Genomic_DNA"/>
</dbReference>
<gene>
    <name evidence="1" type="ORF">RHMOL_Rhmol11G0099700</name>
</gene>
<sequence>MNANGFLGYLIGSVECPSFQIRNAEGELESNPAFALWKLIDSQLLSCLTSTLSQSTLPYVLGLQHSFQVWNSLNRWYNSLSRTHVHELKDRLYDFTKTSTMEEYLDKIQEFAQKLEAVGNPLGDDDLIFHTLRGLKKGFKSFKTAIRTRGDTITFEELVMMLKSEDSQMLNDDDDDCTPSTEHASASALVATQSPVPGSSSTQQLLPAQSSMPIPFDVPMSIPMVSPSQNTFGPQAQHMSPHMMFSNQFHRTPRGFNRGSRFPRRPCDICGKSNHITNFCYYRPSMFDQTSGFQWRGPSQTSIGMSQFSMPLSSYGVPQYGMPQSGGMHFGVPQFSQFGMPQTSGIQYGGPQVSQFGGSQFGTGIPMHSSGYSGNTMGSSRSQNTLALGLLGSSPNSSAVFPAQAHFTGFPSDSNHTIASPGSGHLTPMTAHGFYGNFNPNNMGSAGASSSNQWYFDSGATNHITHSLHNIDHPQPSAISHGVQVGNGTQLQVAHTGQGLLPTHLAQFRLSHILHTPNITHNLLSVHQFSKDNNCVLTFDSSELVIQDKGTHQVMYRGPCHRGLYPLLKSSKAPVSQGAAFVSIVDNTMLWHRKLGHPSPPLFHSLIKQCNLPITRIASFNCSACNMAKSHKLSFPLSETKTSSPFQLVHMDVWGPSPIPSNKGFRYYLLVIDDFNRYSWLFPLHYKSEVNGVVERKHRHLIETTITLLIQACLPSKFWLEALSTAVFLANRLPHSALKFQIPYEILFKCKPDYMALKPFGCSCFPWLKPYTAHKLEPKSKHCILLGYCPATKGYRCLDPMTSKVYVSRHVKFIEQEFPYMSLITNPSSSYSSVVSKFSVPLTDFTDISVSVPLPTPSLPPFSSSPMHTKSVSSPSMASPSIPVTAPITVSIFSPSALTSDPNTDPVTMSAHSSPSFDPLNSVVPTQSSPQLSSRSVSVPTTNFSSIPTVLPSQYPTHRMMTRSKHGIFKPKDPLCLTALNLPESTPEVEPTSYSEAVKHSVWRQAMTEEYTALVKQNTWDLVSPPSNANVIGCQWIFKIKRHSDGSIARYKARLVANDNQQYEGLDFTETFSPVIKQPTISVDPDFWLIKISLKI</sequence>
<proteinExistence type="predicted"/>
<comment type="caution">
    <text evidence="1">The sequence shown here is derived from an EMBL/GenBank/DDBJ whole genome shotgun (WGS) entry which is preliminary data.</text>
</comment>
<accession>A0ACC0LRZ7</accession>
<protein>
    <submittedName>
        <fullName evidence="1">Uncharacterized protein</fullName>
    </submittedName>
</protein>
<organism evidence="1 2">
    <name type="scientific">Rhododendron molle</name>
    <name type="common">Chinese azalea</name>
    <name type="synonym">Azalea mollis</name>
    <dbReference type="NCBI Taxonomy" id="49168"/>
    <lineage>
        <taxon>Eukaryota</taxon>
        <taxon>Viridiplantae</taxon>
        <taxon>Streptophyta</taxon>
        <taxon>Embryophyta</taxon>
        <taxon>Tracheophyta</taxon>
        <taxon>Spermatophyta</taxon>
        <taxon>Magnoliopsida</taxon>
        <taxon>eudicotyledons</taxon>
        <taxon>Gunneridae</taxon>
        <taxon>Pentapetalae</taxon>
        <taxon>asterids</taxon>
        <taxon>Ericales</taxon>
        <taxon>Ericaceae</taxon>
        <taxon>Ericoideae</taxon>
        <taxon>Rhodoreae</taxon>
        <taxon>Rhododendron</taxon>
    </lineage>
</organism>
<evidence type="ECO:0000313" key="2">
    <source>
        <dbReference type="Proteomes" id="UP001062846"/>
    </source>
</evidence>
<dbReference type="Proteomes" id="UP001062846">
    <property type="component" value="Chromosome 11"/>
</dbReference>
<reference evidence="1" key="1">
    <citation type="submission" date="2022-02" db="EMBL/GenBank/DDBJ databases">
        <title>Plant Genome Project.</title>
        <authorList>
            <person name="Zhang R.-G."/>
        </authorList>
    </citation>
    <scope>NUCLEOTIDE SEQUENCE</scope>
    <source>
        <strain evidence="1">AT1</strain>
    </source>
</reference>